<name>A0AAV4LT60_BABCB</name>
<evidence type="ECO:0000313" key="15">
    <source>
        <dbReference type="EMBL" id="GIX63189.1"/>
    </source>
</evidence>
<dbReference type="PANTHER" id="PTHR11042">
    <property type="entry name" value="EUKARYOTIC TRANSLATION INITIATION FACTOR 2-ALPHA KINASE EIF2-ALPHA KINASE -RELATED"/>
    <property type="match status" value="1"/>
</dbReference>
<accession>A0AAV4LT60</accession>
<dbReference type="SUPFAM" id="SSF56112">
    <property type="entry name" value="Protein kinase-like (PK-like)"/>
    <property type="match status" value="1"/>
</dbReference>
<dbReference type="GO" id="GO:0005634">
    <property type="term" value="C:nucleus"/>
    <property type="evidence" value="ECO:0007669"/>
    <property type="project" value="TreeGrafter"/>
</dbReference>
<keyword evidence="4" id="KW-0547">Nucleotide-binding</keyword>
<evidence type="ECO:0000256" key="9">
    <source>
        <dbReference type="ARBA" id="ARBA00048659"/>
    </source>
</evidence>
<evidence type="ECO:0000256" key="4">
    <source>
        <dbReference type="ARBA" id="ARBA00022741"/>
    </source>
</evidence>
<gene>
    <name evidence="15" type="ORF">BcabD6B2_26240</name>
</gene>
<dbReference type="InterPro" id="IPR017930">
    <property type="entry name" value="Myb_dom"/>
</dbReference>
<dbReference type="GeneID" id="94194670"/>
<dbReference type="InterPro" id="IPR011009">
    <property type="entry name" value="Kinase-like_dom_sf"/>
</dbReference>
<dbReference type="AlphaFoldDB" id="A0AAV4LT60"/>
<proteinExistence type="inferred from homology"/>
<sequence length="920" mass="103652">MYSSPTQLQLAPSELTFHKRIARGAFGSVYLATDPFGTKYAVKRTRKFGMKRSRELMNLGLCRDAENVMQYRGTFYTRNRSGTITQNSLFEHLPYNMRAFIRYLKHRRDTAPAVEYPVGHSLRRPGSTLMSLHIAAPTAYSHAEATEIDHVIVRALNDVLNGILELHSRGLVHRDLKPDNVLVDDDHSPTIAKICDLGSAKKINQLCLTNRSDSDLGQTPSTPNAPAAAVICVARRHSLKCWGAPRGQPPRNAGNAAQDRTETDSRCRAKRIDRKWAPQANPRVQRKQLELVFQAMQSKGSLRTTLTNIAKGNARLMAIANVAYNLLRWCPEDRISMEDARKMLNAGRRRRSDPAVDVAPASRGVTCGTPAAQLTHTPLHIPPKFGGGTVADSKMKDEISQLVDSRGRRPTSNEDAFKLYNFSVSLPVFRRKYDWKVPKWEAEQIKDLHIAVRKQLATELAAGPSGIDARLGPMELPRATQVLKAAGLRTLYALYIDVGPVRIVDAIVALVRREDFTVIIDALTADPDALQRLLFPPTAAGEDAQGESSEGTADQPEQSVELGALWSRVADDLNANLTGPRCKLATECCTIFLNSTPEGALIETVEPKDVERVREYTATLPPNEDYLKRGAEVARELGLTLFQLLKAEFMPEQEVNKRWDQHDDERLIELVQRQVNARSQGPKRFNSLCWKSVARQMGNKTNVQCRLRWRSIGTTEAREEAFDDAQLYMLQILHAAYGDKWISIARMIPGKNAYQCRTKFLSCLSPPGKAEYVKYYKGLRNAIASRKPSINVRRWWVRVDWLGIKLLKLAHLTKNATIMKALEELYESGIIMKRIDRLFGSEPLKWSRTIRGIDILTLAEYLKKYSSRMVLRITNSLVSALLRKSRVADADDFKRIFDLRSVDEAQFEQSLKTLLECSWP</sequence>
<dbReference type="Gene3D" id="1.10.10.60">
    <property type="entry name" value="Homeodomain-like"/>
    <property type="match status" value="2"/>
</dbReference>
<dbReference type="SMART" id="SM00220">
    <property type="entry name" value="S_TKc"/>
    <property type="match status" value="1"/>
</dbReference>
<dbReference type="EC" id="2.7.11.1" evidence="1"/>
<dbReference type="Gene3D" id="1.10.510.10">
    <property type="entry name" value="Transferase(Phosphotransferase) domain 1"/>
    <property type="match status" value="1"/>
</dbReference>
<evidence type="ECO:0000256" key="3">
    <source>
        <dbReference type="ARBA" id="ARBA00022679"/>
    </source>
</evidence>
<dbReference type="SMART" id="SM00717">
    <property type="entry name" value="SANT"/>
    <property type="match status" value="2"/>
</dbReference>
<evidence type="ECO:0000256" key="1">
    <source>
        <dbReference type="ARBA" id="ARBA00012513"/>
    </source>
</evidence>
<evidence type="ECO:0000259" key="12">
    <source>
        <dbReference type="PROSITE" id="PS50011"/>
    </source>
</evidence>
<dbReference type="InterPro" id="IPR009057">
    <property type="entry name" value="Homeodomain-like_sf"/>
</dbReference>
<dbReference type="InterPro" id="IPR001005">
    <property type="entry name" value="SANT/Myb"/>
</dbReference>
<evidence type="ECO:0000256" key="8">
    <source>
        <dbReference type="ARBA" id="ARBA00037982"/>
    </source>
</evidence>
<comment type="caution">
    <text evidence="15">The sequence shown here is derived from an EMBL/GenBank/DDBJ whole genome shotgun (WGS) entry which is preliminary data.</text>
</comment>
<dbReference type="SUPFAM" id="SSF46689">
    <property type="entry name" value="Homeodomain-like"/>
    <property type="match status" value="1"/>
</dbReference>
<evidence type="ECO:0000259" key="13">
    <source>
        <dbReference type="PROSITE" id="PS50090"/>
    </source>
</evidence>
<dbReference type="GO" id="GO:0005737">
    <property type="term" value="C:cytoplasm"/>
    <property type="evidence" value="ECO:0007669"/>
    <property type="project" value="TreeGrafter"/>
</dbReference>
<dbReference type="GO" id="GO:0005524">
    <property type="term" value="F:ATP binding"/>
    <property type="evidence" value="ECO:0007669"/>
    <property type="project" value="UniProtKB-KW"/>
</dbReference>
<dbReference type="InterPro" id="IPR000719">
    <property type="entry name" value="Prot_kinase_dom"/>
</dbReference>
<comment type="catalytic activity">
    <reaction evidence="9">
        <text>L-threonyl-[protein] + ATP = O-phospho-L-threonyl-[protein] + ADP + H(+)</text>
        <dbReference type="Rhea" id="RHEA:46608"/>
        <dbReference type="Rhea" id="RHEA-COMP:11060"/>
        <dbReference type="Rhea" id="RHEA-COMP:11605"/>
        <dbReference type="ChEBI" id="CHEBI:15378"/>
        <dbReference type="ChEBI" id="CHEBI:30013"/>
        <dbReference type="ChEBI" id="CHEBI:30616"/>
        <dbReference type="ChEBI" id="CHEBI:61977"/>
        <dbReference type="ChEBI" id="CHEBI:456216"/>
        <dbReference type="EC" id="2.7.11.1"/>
    </reaction>
    <physiologicalReaction direction="left-to-right" evidence="9">
        <dbReference type="Rhea" id="RHEA:46609"/>
    </physiologicalReaction>
</comment>
<evidence type="ECO:0000256" key="7">
    <source>
        <dbReference type="ARBA" id="ARBA00023193"/>
    </source>
</evidence>
<keyword evidence="2" id="KW-0723">Serine/threonine-protein kinase</keyword>
<dbReference type="EMBL" id="BPLF01000002">
    <property type="protein sequence ID" value="GIX63189.1"/>
    <property type="molecule type" value="Genomic_DNA"/>
</dbReference>
<dbReference type="PROSITE" id="PS50011">
    <property type="entry name" value="PROTEIN_KINASE_DOM"/>
    <property type="match status" value="1"/>
</dbReference>
<feature type="region of interest" description="Disordered" evidence="11">
    <location>
        <begin position="243"/>
        <end position="267"/>
    </location>
</feature>
<organism evidence="15 16">
    <name type="scientific">Babesia caballi</name>
    <dbReference type="NCBI Taxonomy" id="5871"/>
    <lineage>
        <taxon>Eukaryota</taxon>
        <taxon>Sar</taxon>
        <taxon>Alveolata</taxon>
        <taxon>Apicomplexa</taxon>
        <taxon>Aconoidasida</taxon>
        <taxon>Piroplasmida</taxon>
        <taxon>Babesiidae</taxon>
        <taxon>Babesia</taxon>
    </lineage>
</organism>
<dbReference type="PROSITE" id="PS50090">
    <property type="entry name" value="MYB_LIKE"/>
    <property type="match status" value="1"/>
</dbReference>
<dbReference type="CDD" id="cd00167">
    <property type="entry name" value="SANT"/>
    <property type="match status" value="1"/>
</dbReference>
<protein>
    <recommendedName>
        <fullName evidence="1">non-specific serine/threonine protein kinase</fullName>
        <ecNumber evidence="1">2.7.11.1</ecNumber>
    </recommendedName>
</protein>
<dbReference type="Gene3D" id="3.30.200.20">
    <property type="entry name" value="Phosphorylase Kinase, domain 1"/>
    <property type="match status" value="1"/>
</dbReference>
<comment type="similarity">
    <text evidence="8">Belongs to the protein kinase superfamily. Ser/Thr protein kinase family. GCN2 subfamily.</text>
</comment>
<evidence type="ECO:0000256" key="11">
    <source>
        <dbReference type="SAM" id="MobiDB-lite"/>
    </source>
</evidence>
<dbReference type="Pfam" id="PF00249">
    <property type="entry name" value="Myb_DNA-binding"/>
    <property type="match status" value="1"/>
</dbReference>
<dbReference type="InterPro" id="IPR050339">
    <property type="entry name" value="CC_SR_Kinase"/>
</dbReference>
<evidence type="ECO:0000256" key="10">
    <source>
        <dbReference type="ARBA" id="ARBA00048977"/>
    </source>
</evidence>
<keyword evidence="7" id="KW-0652">Protein synthesis inhibitor</keyword>
<evidence type="ECO:0000256" key="6">
    <source>
        <dbReference type="ARBA" id="ARBA00022840"/>
    </source>
</evidence>
<dbReference type="PANTHER" id="PTHR11042:SF160">
    <property type="entry name" value="EUKARYOTIC TRANSLATION INITIATION FACTOR 2-ALPHA KINASE 1"/>
    <property type="match status" value="1"/>
</dbReference>
<dbReference type="PROSITE" id="PS51294">
    <property type="entry name" value="HTH_MYB"/>
    <property type="match status" value="1"/>
</dbReference>
<evidence type="ECO:0000256" key="2">
    <source>
        <dbReference type="ARBA" id="ARBA00022527"/>
    </source>
</evidence>
<dbReference type="Proteomes" id="UP001497744">
    <property type="component" value="Unassembled WGS sequence"/>
</dbReference>
<keyword evidence="5 15" id="KW-0418">Kinase</keyword>
<feature type="domain" description="HTH myb-type" evidence="14">
    <location>
        <begin position="689"/>
        <end position="717"/>
    </location>
</feature>
<dbReference type="Pfam" id="PF00069">
    <property type="entry name" value="Pkinase"/>
    <property type="match status" value="1"/>
</dbReference>
<dbReference type="GO" id="GO:0004694">
    <property type="term" value="F:eukaryotic translation initiation factor 2alpha kinase activity"/>
    <property type="evidence" value="ECO:0007669"/>
    <property type="project" value="TreeGrafter"/>
</dbReference>
<dbReference type="RefSeq" id="XP_067715258.1">
    <property type="nucleotide sequence ID" value="XM_067859157.1"/>
</dbReference>
<dbReference type="PROSITE" id="PS00108">
    <property type="entry name" value="PROTEIN_KINASE_ST"/>
    <property type="match status" value="1"/>
</dbReference>
<reference evidence="15 16" key="1">
    <citation type="submission" date="2021-06" db="EMBL/GenBank/DDBJ databases">
        <title>Genome sequence of Babesia caballi.</title>
        <authorList>
            <person name="Yamagishi J."/>
            <person name="Kidaka T."/>
            <person name="Ochi A."/>
        </authorList>
    </citation>
    <scope>NUCLEOTIDE SEQUENCE [LARGE SCALE GENOMIC DNA]</scope>
    <source>
        <strain evidence="15">USDA-D6B2</strain>
    </source>
</reference>
<evidence type="ECO:0000313" key="16">
    <source>
        <dbReference type="Proteomes" id="UP001497744"/>
    </source>
</evidence>
<dbReference type="InterPro" id="IPR008271">
    <property type="entry name" value="Ser/Thr_kinase_AS"/>
</dbReference>
<feature type="domain" description="Myb-like" evidence="13">
    <location>
        <begin position="658"/>
        <end position="713"/>
    </location>
</feature>
<comment type="catalytic activity">
    <reaction evidence="10">
        <text>L-seryl-[protein] + ATP = O-phospho-L-seryl-[protein] + ADP + H(+)</text>
        <dbReference type="Rhea" id="RHEA:17989"/>
        <dbReference type="Rhea" id="RHEA-COMP:9863"/>
        <dbReference type="Rhea" id="RHEA-COMP:11604"/>
        <dbReference type="ChEBI" id="CHEBI:15378"/>
        <dbReference type="ChEBI" id="CHEBI:29999"/>
        <dbReference type="ChEBI" id="CHEBI:30616"/>
        <dbReference type="ChEBI" id="CHEBI:83421"/>
        <dbReference type="ChEBI" id="CHEBI:456216"/>
        <dbReference type="EC" id="2.7.11.1"/>
    </reaction>
    <physiologicalReaction direction="left-to-right" evidence="10">
        <dbReference type="Rhea" id="RHEA:17990"/>
    </physiologicalReaction>
</comment>
<keyword evidence="16" id="KW-1185">Reference proteome</keyword>
<feature type="domain" description="Protein kinase" evidence="12">
    <location>
        <begin position="15"/>
        <end position="356"/>
    </location>
</feature>
<dbReference type="GO" id="GO:0017148">
    <property type="term" value="P:negative regulation of translation"/>
    <property type="evidence" value="ECO:0007669"/>
    <property type="project" value="UniProtKB-KW"/>
</dbReference>
<keyword evidence="3" id="KW-0808">Transferase</keyword>
<evidence type="ECO:0000259" key="14">
    <source>
        <dbReference type="PROSITE" id="PS51294"/>
    </source>
</evidence>
<evidence type="ECO:0000256" key="5">
    <source>
        <dbReference type="ARBA" id="ARBA00022777"/>
    </source>
</evidence>
<keyword evidence="6" id="KW-0067">ATP-binding</keyword>